<keyword evidence="1" id="KW-1185">Reference proteome</keyword>
<name>A0A913KUS4_SCHMA</name>
<accession>A0A913KUS4</accession>
<proteinExistence type="predicted"/>
<reference evidence="1" key="1">
    <citation type="journal article" date="2012" name="PLoS Negl. Trop. Dis.">
        <title>A systematically improved high quality genome and transcriptome of the human blood fluke Schistosoma mansoni.</title>
        <authorList>
            <person name="Protasio A.V."/>
            <person name="Tsai I.J."/>
            <person name="Babbage A."/>
            <person name="Nichol S."/>
            <person name="Hunt M."/>
            <person name="Aslett M.A."/>
            <person name="De Silva N."/>
            <person name="Velarde G.S."/>
            <person name="Anderson T.J."/>
            <person name="Clark R.C."/>
            <person name="Davidson C."/>
            <person name="Dillon G.P."/>
            <person name="Holroyd N.E."/>
            <person name="LoVerde P.T."/>
            <person name="Lloyd C."/>
            <person name="McQuillan J."/>
            <person name="Oliveira G."/>
            <person name="Otto T.D."/>
            <person name="Parker-Manuel S.J."/>
            <person name="Quail M.A."/>
            <person name="Wilson R.A."/>
            <person name="Zerlotini A."/>
            <person name="Dunne D.W."/>
            <person name="Berriman M."/>
        </authorList>
    </citation>
    <scope>NUCLEOTIDE SEQUENCE [LARGE SCALE GENOMIC DNA]</scope>
    <source>
        <strain evidence="1">Puerto Rican</strain>
    </source>
</reference>
<organism evidence="1 2">
    <name type="scientific">Schistosoma mansoni</name>
    <name type="common">Blood fluke</name>
    <dbReference type="NCBI Taxonomy" id="6183"/>
    <lineage>
        <taxon>Eukaryota</taxon>
        <taxon>Metazoa</taxon>
        <taxon>Spiralia</taxon>
        <taxon>Lophotrochozoa</taxon>
        <taxon>Platyhelminthes</taxon>
        <taxon>Trematoda</taxon>
        <taxon>Digenea</taxon>
        <taxon>Strigeidida</taxon>
        <taxon>Schistosomatoidea</taxon>
        <taxon>Schistosomatidae</taxon>
        <taxon>Schistosoma</taxon>
    </lineage>
</organism>
<sequence length="37" mass="4189">MVLRCVGTPKNVCFYLSNDRSKNLVTLLRVDDGDSRC</sequence>
<reference evidence="2" key="2">
    <citation type="submission" date="2022-10" db="UniProtKB">
        <authorList>
            <consortium name="WormBaseParasite"/>
        </authorList>
    </citation>
    <scope>IDENTIFICATION</scope>
    <source>
        <strain evidence="2">Puerto Rican</strain>
    </source>
</reference>
<dbReference type="AlphaFoldDB" id="A0A913KUS4"/>
<dbReference type="Proteomes" id="UP000008854">
    <property type="component" value="Unassembled WGS sequence"/>
</dbReference>
<dbReference type="WBParaSite" id="Smp_348230.1">
    <property type="protein sequence ID" value="Smp_348230.1"/>
    <property type="gene ID" value="Smp_348230"/>
</dbReference>
<evidence type="ECO:0000313" key="1">
    <source>
        <dbReference type="Proteomes" id="UP000008854"/>
    </source>
</evidence>
<evidence type="ECO:0000313" key="2">
    <source>
        <dbReference type="WBParaSite" id="Smp_348230.1"/>
    </source>
</evidence>
<protein>
    <submittedName>
        <fullName evidence="2">Uncharacterized protein</fullName>
    </submittedName>
</protein>